<comment type="caution">
    <text evidence="2">The sequence shown here is derived from an EMBL/GenBank/DDBJ whole genome shotgun (WGS) entry which is preliminary data.</text>
</comment>
<keyword evidence="3" id="KW-1185">Reference proteome</keyword>
<gene>
    <name evidence="2" type="ORF">ACFPIB_05805</name>
</gene>
<feature type="signal peptide" evidence="1">
    <location>
        <begin position="1"/>
        <end position="22"/>
    </location>
</feature>
<dbReference type="SUPFAM" id="SSF54001">
    <property type="entry name" value="Cysteine proteinases"/>
    <property type="match status" value="1"/>
</dbReference>
<dbReference type="InterPro" id="IPR024453">
    <property type="entry name" value="Peptidase_C92"/>
</dbReference>
<organism evidence="2 3">
    <name type="scientific">Adhaeribacter terreus</name>
    <dbReference type="NCBI Taxonomy" id="529703"/>
    <lineage>
        <taxon>Bacteria</taxon>
        <taxon>Pseudomonadati</taxon>
        <taxon>Bacteroidota</taxon>
        <taxon>Cytophagia</taxon>
        <taxon>Cytophagales</taxon>
        <taxon>Hymenobacteraceae</taxon>
        <taxon>Adhaeribacter</taxon>
    </lineage>
</organism>
<evidence type="ECO:0000313" key="3">
    <source>
        <dbReference type="Proteomes" id="UP001596161"/>
    </source>
</evidence>
<dbReference type="RefSeq" id="WP_378016487.1">
    <property type="nucleotide sequence ID" value="NZ_JBHSKT010000003.1"/>
</dbReference>
<dbReference type="EMBL" id="JBHSKT010000003">
    <property type="protein sequence ID" value="MFC5270114.1"/>
    <property type="molecule type" value="Genomic_DNA"/>
</dbReference>
<dbReference type="InterPro" id="IPR038765">
    <property type="entry name" value="Papain-like_cys_pep_sf"/>
</dbReference>
<evidence type="ECO:0000313" key="2">
    <source>
        <dbReference type="EMBL" id="MFC5270114.1"/>
    </source>
</evidence>
<name>A0ABW0E733_9BACT</name>
<dbReference type="Gene3D" id="3.90.1720.10">
    <property type="entry name" value="endopeptidase domain like (from Nostoc punctiforme)"/>
    <property type="match status" value="1"/>
</dbReference>
<evidence type="ECO:0000256" key="1">
    <source>
        <dbReference type="SAM" id="SignalP"/>
    </source>
</evidence>
<protein>
    <submittedName>
        <fullName evidence="2">YiiX/YebB-like N1pC/P60 family cysteine hydrolase</fullName>
    </submittedName>
</protein>
<feature type="chain" id="PRO_5046045956" evidence="1">
    <location>
        <begin position="23"/>
        <end position="227"/>
    </location>
</feature>
<keyword evidence="1" id="KW-0732">Signal</keyword>
<dbReference type="Pfam" id="PF05708">
    <property type="entry name" value="Peptidase_C92"/>
    <property type="match status" value="1"/>
</dbReference>
<sequence length="227" mass="25790">MQFRFLIFTLFCLPFFITPASAQQTFKLKNGDLLFQDLDCGDMCEAIESVTTGYKNSDFSHVGIVKIQPNGDVLVLEAIGSDVHYTPLEKFLNRQLDAHKKPKVAVGRLRKPYQKLIPKALNEGEKLLKKPYDDVFALNNDAYYCSELVYEIFKAANNQLEIFPLFPMTYATPGSDQIMPLWVEYFQQLNARVPQNDPGLNPGGISCSKKLKMYFPYGQPAKRKKSA</sequence>
<accession>A0ABW0E733</accession>
<proteinExistence type="predicted"/>
<reference evidence="3" key="1">
    <citation type="journal article" date="2019" name="Int. J. Syst. Evol. Microbiol.">
        <title>The Global Catalogue of Microorganisms (GCM) 10K type strain sequencing project: providing services to taxonomists for standard genome sequencing and annotation.</title>
        <authorList>
            <consortium name="The Broad Institute Genomics Platform"/>
            <consortium name="The Broad Institute Genome Sequencing Center for Infectious Disease"/>
            <person name="Wu L."/>
            <person name="Ma J."/>
        </authorList>
    </citation>
    <scope>NUCLEOTIDE SEQUENCE [LARGE SCALE GENOMIC DNA]</scope>
    <source>
        <strain evidence="3">KACC 12602</strain>
    </source>
</reference>
<dbReference type="Proteomes" id="UP001596161">
    <property type="component" value="Unassembled WGS sequence"/>
</dbReference>